<name>A0A918XXZ3_9PROT</name>
<dbReference type="GO" id="GO:0009103">
    <property type="term" value="P:lipopolysaccharide biosynthetic process"/>
    <property type="evidence" value="ECO:0007669"/>
    <property type="project" value="UniProtKB-ARBA"/>
</dbReference>
<dbReference type="EMBL" id="BMZS01000015">
    <property type="protein sequence ID" value="GHD62610.1"/>
    <property type="molecule type" value="Genomic_DNA"/>
</dbReference>
<evidence type="ECO:0000259" key="9">
    <source>
        <dbReference type="Pfam" id="PF13231"/>
    </source>
</evidence>
<evidence type="ECO:0000256" key="1">
    <source>
        <dbReference type="ARBA" id="ARBA00004651"/>
    </source>
</evidence>
<evidence type="ECO:0000256" key="2">
    <source>
        <dbReference type="ARBA" id="ARBA00022475"/>
    </source>
</evidence>
<feature type="transmembrane region" description="Helical" evidence="8">
    <location>
        <begin position="112"/>
        <end position="139"/>
    </location>
</feature>
<protein>
    <recommendedName>
        <fullName evidence="9">Glycosyltransferase RgtA/B/C/D-like domain-containing protein</fullName>
    </recommendedName>
</protein>
<organism evidence="10 11">
    <name type="scientific">Thalassobaculum fulvum</name>
    <dbReference type="NCBI Taxonomy" id="1633335"/>
    <lineage>
        <taxon>Bacteria</taxon>
        <taxon>Pseudomonadati</taxon>
        <taxon>Pseudomonadota</taxon>
        <taxon>Alphaproteobacteria</taxon>
        <taxon>Rhodospirillales</taxon>
        <taxon>Thalassobaculaceae</taxon>
        <taxon>Thalassobaculum</taxon>
    </lineage>
</organism>
<evidence type="ECO:0000313" key="11">
    <source>
        <dbReference type="Proteomes" id="UP000630353"/>
    </source>
</evidence>
<evidence type="ECO:0000256" key="4">
    <source>
        <dbReference type="ARBA" id="ARBA00022679"/>
    </source>
</evidence>
<feature type="domain" description="Glycosyltransferase RgtA/B/C/D-like" evidence="9">
    <location>
        <begin position="56"/>
        <end position="220"/>
    </location>
</feature>
<dbReference type="InterPro" id="IPR050297">
    <property type="entry name" value="LipidA_mod_glycosyltrf_83"/>
</dbReference>
<reference evidence="10" key="2">
    <citation type="submission" date="2020-09" db="EMBL/GenBank/DDBJ databases">
        <authorList>
            <person name="Sun Q."/>
            <person name="Kim S."/>
        </authorList>
    </citation>
    <scope>NUCLEOTIDE SEQUENCE</scope>
    <source>
        <strain evidence="10">KCTC 42651</strain>
    </source>
</reference>
<evidence type="ECO:0000256" key="5">
    <source>
        <dbReference type="ARBA" id="ARBA00022692"/>
    </source>
</evidence>
<keyword evidence="3" id="KW-0328">Glycosyltransferase</keyword>
<accession>A0A918XXZ3</accession>
<evidence type="ECO:0000313" key="10">
    <source>
        <dbReference type="EMBL" id="GHD62610.1"/>
    </source>
</evidence>
<dbReference type="GO" id="GO:0016763">
    <property type="term" value="F:pentosyltransferase activity"/>
    <property type="evidence" value="ECO:0007669"/>
    <property type="project" value="TreeGrafter"/>
</dbReference>
<keyword evidence="5 8" id="KW-0812">Transmembrane</keyword>
<dbReference type="GO" id="GO:0005886">
    <property type="term" value="C:plasma membrane"/>
    <property type="evidence" value="ECO:0007669"/>
    <property type="project" value="UniProtKB-SubCell"/>
</dbReference>
<dbReference type="InterPro" id="IPR038731">
    <property type="entry name" value="RgtA/B/C-like"/>
</dbReference>
<dbReference type="AlphaFoldDB" id="A0A918XXZ3"/>
<keyword evidence="2" id="KW-1003">Cell membrane</keyword>
<feature type="transmembrane region" description="Helical" evidence="8">
    <location>
        <begin position="251"/>
        <end position="273"/>
    </location>
</feature>
<evidence type="ECO:0000256" key="7">
    <source>
        <dbReference type="ARBA" id="ARBA00023136"/>
    </source>
</evidence>
<feature type="transmembrane region" description="Helical" evidence="8">
    <location>
        <begin position="285"/>
        <end position="303"/>
    </location>
</feature>
<keyword evidence="11" id="KW-1185">Reference proteome</keyword>
<comment type="caution">
    <text evidence="10">The sequence shown here is derived from an EMBL/GenBank/DDBJ whole genome shotgun (WGS) entry which is preliminary data.</text>
</comment>
<evidence type="ECO:0000256" key="3">
    <source>
        <dbReference type="ARBA" id="ARBA00022676"/>
    </source>
</evidence>
<dbReference type="Proteomes" id="UP000630353">
    <property type="component" value="Unassembled WGS sequence"/>
</dbReference>
<dbReference type="Pfam" id="PF13231">
    <property type="entry name" value="PMT_2"/>
    <property type="match status" value="1"/>
</dbReference>
<feature type="transmembrane region" description="Helical" evidence="8">
    <location>
        <begin position="309"/>
        <end position="326"/>
    </location>
</feature>
<gene>
    <name evidence="10" type="ORF">GCM10017083_51530</name>
</gene>
<sequence length="506" mass="55303">MNGIQRISPLRLALAWVLGLTLLRLAGLAMTGLELHGDEAQYWSWAQKLDFGYFTKPPLIAWAIAATTAVCGDGEACVRASSPLLHAATAMALYGLGTTLRDARAGMWAAVLWITLPSVAFSSLIVSTDVPLLACWALAALALRRTLDTRLDPRRSWTWAAVAGAAIGLGLLAKYAMAYAAIGLAVHLALNRDDRWILRDPRGLLILALAVAILAPNLAWNAQHDFATVGHLGDNANLKGRLFNPSHAVEFLGQQFGVFGPIPFLVLGWRAAAWARGRATPAERYLLALALPPLAVVTVQAFLSRANANWAVTAYPTAAVLVALWLTDPGRARAWRLWTVGPHLAAGLGFLFVVASWPAITPPHASRALARLSGWEAMARQVRPILDRNLTLPVLTSDRMTMAALLYYLRGRLTEGAPVPGDTRMPVWIFDWNQRPENHYELLDAYDGSQGDELIFLADWDDPRPILERFERVEQIATLSVTSFGRSKRLTVWRIAGYRGPIQLGG</sequence>
<reference evidence="10" key="1">
    <citation type="journal article" date="2014" name="Int. J. Syst. Evol. Microbiol.">
        <title>Complete genome sequence of Corynebacterium casei LMG S-19264T (=DSM 44701T), isolated from a smear-ripened cheese.</title>
        <authorList>
            <consortium name="US DOE Joint Genome Institute (JGI-PGF)"/>
            <person name="Walter F."/>
            <person name="Albersmeier A."/>
            <person name="Kalinowski J."/>
            <person name="Ruckert C."/>
        </authorList>
    </citation>
    <scope>NUCLEOTIDE SEQUENCE</scope>
    <source>
        <strain evidence="10">KCTC 42651</strain>
    </source>
</reference>
<dbReference type="PANTHER" id="PTHR33908">
    <property type="entry name" value="MANNOSYLTRANSFERASE YKCB-RELATED"/>
    <property type="match status" value="1"/>
</dbReference>
<feature type="transmembrane region" description="Helical" evidence="8">
    <location>
        <begin position="338"/>
        <end position="360"/>
    </location>
</feature>
<comment type="subcellular location">
    <subcellularLocation>
        <location evidence="1">Cell membrane</location>
        <topology evidence="1">Multi-pass membrane protein</topology>
    </subcellularLocation>
</comment>
<evidence type="ECO:0000256" key="8">
    <source>
        <dbReference type="SAM" id="Phobius"/>
    </source>
</evidence>
<dbReference type="RefSeq" id="WP_189995190.1">
    <property type="nucleotide sequence ID" value="NZ_BMZS01000015.1"/>
</dbReference>
<evidence type="ECO:0000256" key="6">
    <source>
        <dbReference type="ARBA" id="ARBA00022989"/>
    </source>
</evidence>
<keyword evidence="6 8" id="KW-1133">Transmembrane helix</keyword>
<keyword evidence="7 8" id="KW-0472">Membrane</keyword>
<feature type="transmembrane region" description="Helical" evidence="8">
    <location>
        <begin position="159"/>
        <end position="190"/>
    </location>
</feature>
<proteinExistence type="predicted"/>
<feature type="transmembrane region" description="Helical" evidence="8">
    <location>
        <begin position="202"/>
        <end position="220"/>
    </location>
</feature>
<dbReference type="PANTHER" id="PTHR33908:SF11">
    <property type="entry name" value="MEMBRANE PROTEIN"/>
    <property type="match status" value="1"/>
</dbReference>
<keyword evidence="4" id="KW-0808">Transferase</keyword>